<dbReference type="RefSeq" id="WP_326623386.1">
    <property type="nucleotide sequence ID" value="NZ_CP109106.1"/>
</dbReference>
<dbReference type="Proteomes" id="UP001344251">
    <property type="component" value="Chromosome"/>
</dbReference>
<accession>A0ABZ1FV33</accession>
<organism evidence="1 2">
    <name type="scientific">Streptomyces decoyicus</name>
    <dbReference type="NCBI Taxonomy" id="249567"/>
    <lineage>
        <taxon>Bacteria</taxon>
        <taxon>Bacillati</taxon>
        <taxon>Actinomycetota</taxon>
        <taxon>Actinomycetes</taxon>
        <taxon>Kitasatosporales</taxon>
        <taxon>Streptomycetaceae</taxon>
        <taxon>Streptomyces</taxon>
    </lineage>
</organism>
<sequence>MDEPGSTARAAPVAEVTLPGGQHLRAAVTRRRRDRSGTWWHDLEREIPDREDAAATAPDW</sequence>
<dbReference type="EMBL" id="CP109106">
    <property type="protein sequence ID" value="WSB73750.1"/>
    <property type="molecule type" value="Genomic_DNA"/>
</dbReference>
<reference evidence="1 2" key="1">
    <citation type="submission" date="2022-10" db="EMBL/GenBank/DDBJ databases">
        <title>The complete genomes of actinobacterial strains from the NBC collection.</title>
        <authorList>
            <person name="Joergensen T.S."/>
            <person name="Alvarez Arevalo M."/>
            <person name="Sterndorff E.B."/>
            <person name="Faurdal D."/>
            <person name="Vuksanovic O."/>
            <person name="Mourched A.-S."/>
            <person name="Charusanti P."/>
            <person name="Shaw S."/>
            <person name="Blin K."/>
            <person name="Weber T."/>
        </authorList>
    </citation>
    <scope>NUCLEOTIDE SEQUENCE [LARGE SCALE GENOMIC DNA]</scope>
    <source>
        <strain evidence="1 2">NBC 01774</strain>
    </source>
</reference>
<protein>
    <submittedName>
        <fullName evidence="1">Uncharacterized protein</fullName>
    </submittedName>
</protein>
<name>A0ABZ1FV33_9ACTN</name>
<gene>
    <name evidence="1" type="ORF">OG863_40715</name>
</gene>
<proteinExistence type="predicted"/>
<evidence type="ECO:0000313" key="1">
    <source>
        <dbReference type="EMBL" id="WSB73750.1"/>
    </source>
</evidence>
<keyword evidence="2" id="KW-1185">Reference proteome</keyword>
<evidence type="ECO:0000313" key="2">
    <source>
        <dbReference type="Proteomes" id="UP001344251"/>
    </source>
</evidence>